<reference evidence="6 7" key="2">
    <citation type="journal article" date="2019" name="Nat. Med.">
        <title>A library of human gut bacterial isolates paired with longitudinal multiomics data enables mechanistic microbiome research.</title>
        <authorList>
            <person name="Poyet M."/>
            <person name="Groussin M."/>
            <person name="Gibbons S.M."/>
            <person name="Avila-Pacheco J."/>
            <person name="Jiang X."/>
            <person name="Kearney S.M."/>
            <person name="Perrotta A.R."/>
            <person name="Berdy B."/>
            <person name="Zhao S."/>
            <person name="Lieberman T.D."/>
            <person name="Swanson P.K."/>
            <person name="Smith M."/>
            <person name="Roesemann S."/>
            <person name="Alexander J.E."/>
            <person name="Rich S.A."/>
            <person name="Livny J."/>
            <person name="Vlamakis H."/>
            <person name="Clish C."/>
            <person name="Bullock K."/>
            <person name="Deik A."/>
            <person name="Scott J."/>
            <person name="Pierce K.A."/>
            <person name="Xavier R.J."/>
            <person name="Alm E.J."/>
        </authorList>
    </citation>
    <scope>NUCLEOTIDE SEQUENCE [LARGE SCALE GENOMIC DNA]</scope>
    <source>
        <strain evidence="2 6">BIOML-A140</strain>
        <strain evidence="1 7">BIOML-A141</strain>
    </source>
</reference>
<organism evidence="2 6">
    <name type="scientific">Phocaeicola vulgatus</name>
    <name type="common">Bacteroides vulgatus</name>
    <dbReference type="NCBI Taxonomy" id="821"/>
    <lineage>
        <taxon>Bacteria</taxon>
        <taxon>Pseudomonadati</taxon>
        <taxon>Bacteroidota</taxon>
        <taxon>Bacteroidia</taxon>
        <taxon>Bacteroidales</taxon>
        <taxon>Bacteroidaceae</taxon>
        <taxon>Phocaeicola</taxon>
    </lineage>
</organism>
<protein>
    <submittedName>
        <fullName evidence="2">Uncharacterized protein</fullName>
    </submittedName>
</protein>
<sequence length="201" mass="23604">MSGGYFDRNIYAIGEIVASIERDIARALRPKPEKIHKDYWTIYVKDSFGSYHSYMGFLSFSSYEEAESFLLTDKTIVKAEQKYSDQHFFAEGIIFQSTKRYMSDTYDGERIPVLYSIHHCYYDRYPDDADVLELTDGTVEAMKEAYKQIRIAEIYATRIDWVMSGDDGEDTLQERLNEELEAFEKEFQTKDWTCSYGDEED</sequence>
<gene>
    <name evidence="4" type="ORF">DW043_18080</name>
    <name evidence="2" type="ORF">GAZ06_16010</name>
    <name evidence="1" type="ORF">GAZ09_16980</name>
    <name evidence="3" type="ORF">RVY68_18530</name>
</gene>
<proteinExistence type="predicted"/>
<dbReference type="Proteomes" id="UP000483142">
    <property type="component" value="Unassembled WGS sequence"/>
</dbReference>
<dbReference type="EMBL" id="WDBZ01000040">
    <property type="protein sequence ID" value="KAB6449289.1"/>
    <property type="molecule type" value="Genomic_DNA"/>
</dbReference>
<dbReference type="AlphaFoldDB" id="A0A3E5F2G4"/>
<reference evidence="3" key="3">
    <citation type="submission" date="2023-10" db="EMBL/GenBank/DDBJ databases">
        <title>Genome of potential pathogenic bacteria in Crohn's disease.</title>
        <authorList>
            <person name="Rodriguez-Palacios A."/>
        </authorList>
    </citation>
    <scope>NUCLEOTIDE SEQUENCE</scope>
    <source>
        <strain evidence="3">CavFT-hAR107</strain>
    </source>
</reference>
<evidence type="ECO:0000313" key="5">
    <source>
        <dbReference type="Proteomes" id="UP000286392"/>
    </source>
</evidence>
<dbReference type="RefSeq" id="WP_005845271.1">
    <property type="nucleotide sequence ID" value="NZ_CAXTGH010000030.1"/>
</dbReference>
<evidence type="ECO:0000313" key="4">
    <source>
        <dbReference type="EMBL" id="RHK83912.1"/>
    </source>
</evidence>
<evidence type="ECO:0000313" key="1">
    <source>
        <dbReference type="EMBL" id="KAB6449289.1"/>
    </source>
</evidence>
<dbReference type="EMBL" id="JAWDHD010000012">
    <property type="protein sequence ID" value="MDU0250617.1"/>
    <property type="molecule type" value="Genomic_DNA"/>
</dbReference>
<dbReference type="EMBL" id="QROB01000033">
    <property type="protein sequence ID" value="RHK83912.1"/>
    <property type="molecule type" value="Genomic_DNA"/>
</dbReference>
<evidence type="ECO:0000313" key="6">
    <source>
        <dbReference type="Proteomes" id="UP000468344"/>
    </source>
</evidence>
<evidence type="ECO:0000313" key="7">
    <source>
        <dbReference type="Proteomes" id="UP000483142"/>
    </source>
</evidence>
<reference evidence="4 5" key="1">
    <citation type="submission" date="2018-08" db="EMBL/GenBank/DDBJ databases">
        <title>A genome reference for cultivated species of the human gut microbiota.</title>
        <authorList>
            <person name="Zou Y."/>
            <person name="Xue W."/>
            <person name="Luo G."/>
        </authorList>
    </citation>
    <scope>NUCLEOTIDE SEQUENCE [LARGE SCALE GENOMIC DNA]</scope>
    <source>
        <strain evidence="4 5">AF39-8AT</strain>
    </source>
</reference>
<evidence type="ECO:0000313" key="2">
    <source>
        <dbReference type="EMBL" id="KAB6474821.1"/>
    </source>
</evidence>
<evidence type="ECO:0000313" key="3">
    <source>
        <dbReference type="EMBL" id="MDU0250617.1"/>
    </source>
</evidence>
<comment type="caution">
    <text evidence="2">The sequence shown here is derived from an EMBL/GenBank/DDBJ whole genome shotgun (WGS) entry which is preliminary data.</text>
</comment>
<dbReference type="Proteomes" id="UP001181258">
    <property type="component" value="Unassembled WGS sequence"/>
</dbReference>
<dbReference type="Proteomes" id="UP000468344">
    <property type="component" value="Unassembled WGS sequence"/>
</dbReference>
<accession>A0A3E5F2G4</accession>
<dbReference type="Proteomes" id="UP000286392">
    <property type="component" value="Unassembled WGS sequence"/>
</dbReference>
<dbReference type="EMBL" id="WDBY01000036">
    <property type="protein sequence ID" value="KAB6474821.1"/>
    <property type="molecule type" value="Genomic_DNA"/>
</dbReference>
<name>A0A3E5F2G4_PHOVU</name>